<dbReference type="InterPro" id="IPR053967">
    <property type="entry name" value="LlgE_F_G-like_D1"/>
</dbReference>
<feature type="domain" description="Flagellar basal body rod protein N-terminal" evidence="6">
    <location>
        <begin position="7"/>
        <end position="37"/>
    </location>
</feature>
<dbReference type="RefSeq" id="WP_069859869.1">
    <property type="nucleotide sequence ID" value="NZ_BDFE01000020.1"/>
</dbReference>
<dbReference type="Proteomes" id="UP000095200">
    <property type="component" value="Unassembled WGS sequence"/>
</dbReference>
<protein>
    <recommendedName>
        <fullName evidence="3 5">Flagellar hook protein FlgE</fullName>
    </recommendedName>
</protein>
<keyword evidence="11" id="KW-1185">Reference proteome</keyword>
<proteinExistence type="inferred from homology"/>
<keyword evidence="10" id="KW-0969">Cilium</keyword>
<dbReference type="PROSITE" id="PS00588">
    <property type="entry name" value="FLAGELLA_BB_ROD"/>
    <property type="match status" value="1"/>
</dbReference>
<dbReference type="GO" id="GO:0009424">
    <property type="term" value="C:bacterial-type flagellum hook"/>
    <property type="evidence" value="ECO:0007669"/>
    <property type="project" value="TreeGrafter"/>
</dbReference>
<comment type="subcellular location">
    <subcellularLocation>
        <location evidence="1 5">Bacterial flagellum basal body</location>
    </subcellularLocation>
</comment>
<dbReference type="NCBIfam" id="TIGR03506">
    <property type="entry name" value="FlgEFG_subfam"/>
    <property type="match status" value="1"/>
</dbReference>
<dbReference type="STRING" id="1592317.DPF_2336"/>
<feature type="domain" description="Flagellar basal-body/hook protein C-terminal" evidence="7">
    <location>
        <begin position="508"/>
        <end position="552"/>
    </location>
</feature>
<dbReference type="InterPro" id="IPR001444">
    <property type="entry name" value="Flag_bb_rod_N"/>
</dbReference>
<dbReference type="Gene3D" id="2.60.98.20">
    <property type="entry name" value="Flagellar hook protein FlgE"/>
    <property type="match status" value="1"/>
</dbReference>
<reference evidence="11" key="1">
    <citation type="submission" date="2016-06" db="EMBL/GenBank/DDBJ databases">
        <title>Draft genome sequence of Desulfoplanes formicivorans strain Pf12B.</title>
        <authorList>
            <person name="Watanabe M."/>
            <person name="Kojima H."/>
            <person name="Fukui M."/>
        </authorList>
    </citation>
    <scope>NUCLEOTIDE SEQUENCE [LARGE SCALE GENOMIC DNA]</scope>
    <source>
        <strain evidence="11">Pf12B</strain>
    </source>
</reference>
<dbReference type="Pfam" id="PF00460">
    <property type="entry name" value="Flg_bb_rod"/>
    <property type="match status" value="1"/>
</dbReference>
<evidence type="ECO:0000256" key="2">
    <source>
        <dbReference type="ARBA" id="ARBA00009677"/>
    </source>
</evidence>
<dbReference type="AlphaFoldDB" id="A0A194AHP9"/>
<dbReference type="PANTHER" id="PTHR30435">
    <property type="entry name" value="FLAGELLAR PROTEIN"/>
    <property type="match status" value="1"/>
</dbReference>
<dbReference type="OrthoDB" id="9804559at2"/>
<evidence type="ECO:0000256" key="5">
    <source>
        <dbReference type="RuleBase" id="RU362116"/>
    </source>
</evidence>
<dbReference type="PANTHER" id="PTHR30435:SF1">
    <property type="entry name" value="FLAGELLAR HOOK PROTEIN FLGE"/>
    <property type="match status" value="1"/>
</dbReference>
<dbReference type="Pfam" id="PF06429">
    <property type="entry name" value="Flg_bbr_C"/>
    <property type="match status" value="1"/>
</dbReference>
<evidence type="ECO:0000256" key="4">
    <source>
        <dbReference type="ARBA" id="ARBA00023143"/>
    </source>
</evidence>
<evidence type="ECO:0000259" key="8">
    <source>
        <dbReference type="Pfam" id="PF07559"/>
    </source>
</evidence>
<evidence type="ECO:0000313" key="10">
    <source>
        <dbReference type="EMBL" id="GAU09607.1"/>
    </source>
</evidence>
<dbReference type="GO" id="GO:0009425">
    <property type="term" value="C:bacterial-type flagellum basal body"/>
    <property type="evidence" value="ECO:0007669"/>
    <property type="project" value="UniProtKB-SubCell"/>
</dbReference>
<dbReference type="Pfam" id="PF22692">
    <property type="entry name" value="LlgE_F_G_D1"/>
    <property type="match status" value="1"/>
</dbReference>
<evidence type="ECO:0000256" key="1">
    <source>
        <dbReference type="ARBA" id="ARBA00004117"/>
    </source>
</evidence>
<keyword evidence="10" id="KW-0966">Cell projection</keyword>
<dbReference type="Pfam" id="PF07559">
    <property type="entry name" value="FlgE_D2"/>
    <property type="match status" value="1"/>
</dbReference>
<sequence>MTAFGSLYTAATGLQAFGQGMSVIGNNIANVNTTGFKSTSIHFADVFNDTVVTGGGVGQVGKGVQLADLITDFDSGPLELTTESLDLALGGNGFFVVSPPDSDKLFYTRSGAFRFDKQGYLKDSGGAAVQGYEVQTRRDPTAVTTEGASGAGLTESIDFGNMVDVRLGTNAEDDRFVSSPERTTRIEVMVNLDSQATDLANTPAAASSPAFSLFNAWDASQDEPLDSAKYTYMSPLTVYDQAGNAHRVSAYFDPVYTPSQGDDVNGTMVWEYLLAMDPSEDGRAIAQGSSKSGVLMMGTMTFDASGELVNQSAFTPDTTGNMSDLASWTGAFMSDDGYFLCDPVFVAADGQELEGSIEVNFGLADTSPHAPDPLLTAADIPALDAETALQMLGMVQDPSRLANASTSYNRGSATLYQNQNGYPEGALQALSVDRDGVLTGHYSNGQERSLFVLAVADCPNRFALHREGGNRFAETPDCGGMQFGLAGTGNARFDLGPDALDGLGTIASSTLEQSNVDMATAFVDMILTQKGFQANSKVVSTSDEILKMLNEMKR</sequence>
<dbReference type="InterPro" id="IPR011491">
    <property type="entry name" value="FlgE_D2"/>
</dbReference>
<evidence type="ECO:0000259" key="9">
    <source>
        <dbReference type="Pfam" id="PF22692"/>
    </source>
</evidence>
<dbReference type="GO" id="GO:0005829">
    <property type="term" value="C:cytosol"/>
    <property type="evidence" value="ECO:0007669"/>
    <property type="project" value="TreeGrafter"/>
</dbReference>
<accession>A0A194AHP9</accession>
<dbReference type="InterPro" id="IPR037058">
    <property type="entry name" value="Falgellar_hook_FlgE_sf"/>
</dbReference>
<dbReference type="SUPFAM" id="SSF117143">
    <property type="entry name" value="Flagellar hook protein flgE"/>
    <property type="match status" value="1"/>
</dbReference>
<name>A0A194AHP9_9BACT</name>
<evidence type="ECO:0000313" key="11">
    <source>
        <dbReference type="Proteomes" id="UP000095200"/>
    </source>
</evidence>
<dbReference type="InterPro" id="IPR037925">
    <property type="entry name" value="FlgE/F/G-like"/>
</dbReference>
<dbReference type="GO" id="GO:0071978">
    <property type="term" value="P:bacterial-type flagellum-dependent swarming motility"/>
    <property type="evidence" value="ECO:0007669"/>
    <property type="project" value="TreeGrafter"/>
</dbReference>
<dbReference type="InterPro" id="IPR010930">
    <property type="entry name" value="Flg_bb/hook_C_dom"/>
</dbReference>
<evidence type="ECO:0000259" key="6">
    <source>
        <dbReference type="Pfam" id="PF00460"/>
    </source>
</evidence>
<feature type="domain" description="Flagellar hook protein FlgE D2" evidence="8">
    <location>
        <begin position="220"/>
        <end position="422"/>
    </location>
</feature>
<dbReference type="InterPro" id="IPR020013">
    <property type="entry name" value="Flagellar_FlgE/F/G"/>
</dbReference>
<dbReference type="EMBL" id="BDFE01000020">
    <property type="protein sequence ID" value="GAU09607.1"/>
    <property type="molecule type" value="Genomic_DNA"/>
</dbReference>
<dbReference type="InterPro" id="IPR019776">
    <property type="entry name" value="Flagellar_basal_body_rod_CS"/>
</dbReference>
<evidence type="ECO:0000259" key="7">
    <source>
        <dbReference type="Pfam" id="PF06429"/>
    </source>
</evidence>
<comment type="function">
    <text evidence="5">A flexible structure which links the flagellar filament to the drive apparatus in the basal body.</text>
</comment>
<gene>
    <name evidence="10" type="ORF">DPF_2336</name>
</gene>
<organism evidence="10 11">
    <name type="scientific">Desulfoplanes formicivorans</name>
    <dbReference type="NCBI Taxonomy" id="1592317"/>
    <lineage>
        <taxon>Bacteria</taxon>
        <taxon>Pseudomonadati</taxon>
        <taxon>Thermodesulfobacteriota</taxon>
        <taxon>Desulfovibrionia</taxon>
        <taxon>Desulfovibrionales</taxon>
        <taxon>Desulfoplanaceae</taxon>
        <taxon>Desulfoplanes</taxon>
    </lineage>
</organism>
<keyword evidence="4 5" id="KW-0975">Bacterial flagellum</keyword>
<comment type="similarity">
    <text evidence="2 5">Belongs to the flagella basal body rod proteins family.</text>
</comment>
<comment type="caution">
    <text evidence="10">The sequence shown here is derived from an EMBL/GenBank/DDBJ whole genome shotgun (WGS) entry which is preliminary data.</text>
</comment>
<keyword evidence="10" id="KW-0282">Flagellum</keyword>
<evidence type="ECO:0000256" key="3">
    <source>
        <dbReference type="ARBA" id="ARBA00019015"/>
    </source>
</evidence>
<feature type="domain" description="Flagellar hook protein FlgE/F/G-like D1" evidence="9">
    <location>
        <begin position="88"/>
        <end position="135"/>
    </location>
</feature>